<sequence>MYRCEYPFSYFKIRESARALPTAASRGAFLDLYYEKQVMIVTGDTGSGKTTQIPQYVYELTTLYFPL</sequence>
<dbReference type="Gene3D" id="3.40.50.300">
    <property type="entry name" value="P-loop containing nucleotide triphosphate hydrolases"/>
    <property type="match status" value="1"/>
</dbReference>
<keyword evidence="1" id="KW-0547">Nucleotide-binding</keyword>
<organism evidence="5 6">
    <name type="scientific">Diaporthe eres</name>
    <name type="common">Phomopsis oblonga</name>
    <dbReference type="NCBI Taxonomy" id="83184"/>
    <lineage>
        <taxon>Eukaryota</taxon>
        <taxon>Fungi</taxon>
        <taxon>Dikarya</taxon>
        <taxon>Ascomycota</taxon>
        <taxon>Pezizomycotina</taxon>
        <taxon>Sordariomycetes</taxon>
        <taxon>Sordariomycetidae</taxon>
        <taxon>Diaporthales</taxon>
        <taxon>Diaporthaceae</taxon>
        <taxon>Diaporthe</taxon>
        <taxon>Diaporthe eres species complex</taxon>
    </lineage>
</organism>
<dbReference type="SUPFAM" id="SSF52540">
    <property type="entry name" value="P-loop containing nucleoside triphosphate hydrolases"/>
    <property type="match status" value="1"/>
</dbReference>
<dbReference type="EMBL" id="JAKNSF020000014">
    <property type="protein sequence ID" value="KAK7735162.1"/>
    <property type="molecule type" value="Genomic_DNA"/>
</dbReference>
<protein>
    <submittedName>
        <fullName evidence="5">Uncharacterized protein</fullName>
    </submittedName>
</protein>
<comment type="caution">
    <text evidence="5">The sequence shown here is derived from an EMBL/GenBank/DDBJ whole genome shotgun (WGS) entry which is preliminary data.</text>
</comment>
<evidence type="ECO:0000256" key="2">
    <source>
        <dbReference type="ARBA" id="ARBA00022801"/>
    </source>
</evidence>
<keyword evidence="3" id="KW-0347">Helicase</keyword>
<evidence type="ECO:0000256" key="3">
    <source>
        <dbReference type="ARBA" id="ARBA00022806"/>
    </source>
</evidence>
<proteinExistence type="predicted"/>
<dbReference type="Proteomes" id="UP001430848">
    <property type="component" value="Unassembled WGS sequence"/>
</dbReference>
<keyword evidence="4" id="KW-0067">ATP-binding</keyword>
<dbReference type="InterPro" id="IPR027417">
    <property type="entry name" value="P-loop_NTPase"/>
</dbReference>
<evidence type="ECO:0000313" key="6">
    <source>
        <dbReference type="Proteomes" id="UP001430848"/>
    </source>
</evidence>
<keyword evidence="6" id="KW-1185">Reference proteome</keyword>
<evidence type="ECO:0000256" key="1">
    <source>
        <dbReference type="ARBA" id="ARBA00022741"/>
    </source>
</evidence>
<dbReference type="PANTHER" id="PTHR18934:SF99">
    <property type="entry name" value="ATP-DEPENDENT RNA HELICASE DHX37-RELATED"/>
    <property type="match status" value="1"/>
</dbReference>
<name>A0ABR1PF00_DIAER</name>
<evidence type="ECO:0000313" key="5">
    <source>
        <dbReference type="EMBL" id="KAK7735162.1"/>
    </source>
</evidence>
<dbReference type="PANTHER" id="PTHR18934">
    <property type="entry name" value="ATP-DEPENDENT RNA HELICASE"/>
    <property type="match status" value="1"/>
</dbReference>
<accession>A0ABR1PF00</accession>
<gene>
    <name evidence="5" type="ORF">SLS63_004150</name>
</gene>
<keyword evidence="2" id="KW-0378">Hydrolase</keyword>
<evidence type="ECO:0000256" key="4">
    <source>
        <dbReference type="ARBA" id="ARBA00022840"/>
    </source>
</evidence>
<reference evidence="5 6" key="1">
    <citation type="submission" date="2024-02" db="EMBL/GenBank/DDBJ databases">
        <title>De novo assembly and annotation of 12 fungi associated with fruit tree decline syndrome in Ontario, Canada.</title>
        <authorList>
            <person name="Sulman M."/>
            <person name="Ellouze W."/>
            <person name="Ilyukhin E."/>
        </authorList>
    </citation>
    <scope>NUCLEOTIDE SEQUENCE [LARGE SCALE GENOMIC DNA]</scope>
    <source>
        <strain evidence="5 6">M169</strain>
    </source>
</reference>